<dbReference type="InterPro" id="IPR020806">
    <property type="entry name" value="PKS_PP-bd"/>
</dbReference>
<dbReference type="PANTHER" id="PTHR43775">
    <property type="entry name" value="FATTY ACID SYNTHASE"/>
    <property type="match status" value="1"/>
</dbReference>
<dbReference type="SMART" id="SM01294">
    <property type="entry name" value="PKS_PP_betabranch"/>
    <property type="match status" value="1"/>
</dbReference>
<dbReference type="FunFam" id="1.10.1200.10:FF:000007">
    <property type="entry name" value="Probable polyketide synthase pks17"/>
    <property type="match status" value="1"/>
</dbReference>
<dbReference type="Proteomes" id="UP000188929">
    <property type="component" value="Unassembled WGS sequence"/>
</dbReference>
<protein>
    <recommendedName>
        <fullName evidence="4">Carrier domain-containing protein</fullName>
    </recommendedName>
</protein>
<keyword evidence="6" id="KW-1185">Reference proteome</keyword>
<comment type="caution">
    <text evidence="5">The sequence shown here is derived from an EMBL/GenBank/DDBJ whole genome shotgun (WGS) entry which is preliminary data.</text>
</comment>
<keyword evidence="2" id="KW-0597">Phosphoprotein</keyword>
<dbReference type="SMART" id="SM00823">
    <property type="entry name" value="PKS_PP"/>
    <property type="match status" value="1"/>
</dbReference>
<dbReference type="EMBL" id="MOMC01000164">
    <property type="protein sequence ID" value="ONH21739.1"/>
    <property type="molecule type" value="Genomic_DNA"/>
</dbReference>
<gene>
    <name evidence="5" type="ORF">BL253_38115</name>
</gene>
<dbReference type="PANTHER" id="PTHR43775:SF51">
    <property type="entry name" value="INACTIVE PHENOLPHTHIOCEROL SYNTHESIS POLYKETIDE SYNTHASE TYPE I PKS1-RELATED"/>
    <property type="match status" value="1"/>
</dbReference>
<dbReference type="GO" id="GO:0004312">
    <property type="term" value="F:fatty acid synthase activity"/>
    <property type="evidence" value="ECO:0007669"/>
    <property type="project" value="TreeGrafter"/>
</dbReference>
<dbReference type="PROSITE" id="PS00012">
    <property type="entry name" value="PHOSPHOPANTETHEINE"/>
    <property type="match status" value="1"/>
</dbReference>
<organism evidence="5 6">
    <name type="scientific">Pseudofrankia asymbiotica</name>
    <dbReference type="NCBI Taxonomy" id="1834516"/>
    <lineage>
        <taxon>Bacteria</taxon>
        <taxon>Bacillati</taxon>
        <taxon>Actinomycetota</taxon>
        <taxon>Actinomycetes</taxon>
        <taxon>Frankiales</taxon>
        <taxon>Frankiaceae</taxon>
        <taxon>Pseudofrankia</taxon>
    </lineage>
</organism>
<proteinExistence type="predicted"/>
<accession>A0A1V2HYL1</accession>
<evidence type="ECO:0000259" key="4">
    <source>
        <dbReference type="PROSITE" id="PS50075"/>
    </source>
</evidence>
<dbReference type="InterPro" id="IPR036736">
    <property type="entry name" value="ACP-like_sf"/>
</dbReference>
<evidence type="ECO:0000256" key="1">
    <source>
        <dbReference type="ARBA" id="ARBA00022450"/>
    </source>
</evidence>
<reference evidence="6" key="1">
    <citation type="submission" date="2016-10" db="EMBL/GenBank/DDBJ databases">
        <title>Frankia sp. NRRL B-16386 Genome sequencing.</title>
        <authorList>
            <person name="Ghodhbane-Gtari F."/>
            <person name="Swanson E."/>
            <person name="Gueddou A."/>
            <person name="Hezbri K."/>
            <person name="Ktari K."/>
            <person name="Nouioui I."/>
            <person name="Morris K."/>
            <person name="Simpson S."/>
            <person name="Abebe-Akele F."/>
            <person name="Thomas K."/>
            <person name="Gtari M."/>
            <person name="Tisa L.S."/>
        </authorList>
    </citation>
    <scope>NUCLEOTIDE SEQUENCE [LARGE SCALE GENOMIC DNA]</scope>
    <source>
        <strain evidence="6">NRRL B-16386</strain>
    </source>
</reference>
<dbReference type="Gene3D" id="1.10.1200.10">
    <property type="entry name" value="ACP-like"/>
    <property type="match status" value="1"/>
</dbReference>
<name>A0A1V2HYL1_9ACTN</name>
<evidence type="ECO:0000256" key="2">
    <source>
        <dbReference type="ARBA" id="ARBA00022553"/>
    </source>
</evidence>
<dbReference type="PROSITE" id="PS50075">
    <property type="entry name" value="CARRIER"/>
    <property type="match status" value="1"/>
</dbReference>
<dbReference type="SUPFAM" id="SSF47336">
    <property type="entry name" value="ACP-like"/>
    <property type="match status" value="1"/>
</dbReference>
<dbReference type="GO" id="GO:0031177">
    <property type="term" value="F:phosphopantetheine binding"/>
    <property type="evidence" value="ECO:0007669"/>
    <property type="project" value="InterPro"/>
</dbReference>
<dbReference type="InterPro" id="IPR009081">
    <property type="entry name" value="PP-bd_ACP"/>
</dbReference>
<sequence>MDLTELLAAMDAPMRRQRLVDLVQQAISEVLRHPSADSVAVDRPFQDFGFDSVMAVELRGRLSEALGLRLPATLVYDQPNPEALAEHLVERVEDRMNDPLAPVHRELDAIEDFVESSPDTAAAQAALTRRLTDLFGHSATAAAAATEELPAHGTDPSLDHPDVDLGSASAEDIFGYIDGQLGRSSG</sequence>
<dbReference type="OrthoDB" id="9778690at2"/>
<keyword evidence="3" id="KW-0808">Transferase</keyword>
<dbReference type="STRING" id="1834516.BL253_38115"/>
<dbReference type="AlphaFoldDB" id="A0A1V2HYL1"/>
<dbReference type="InterPro" id="IPR006162">
    <property type="entry name" value="Ppantetheine_attach_site"/>
</dbReference>
<keyword evidence="1" id="KW-0596">Phosphopantetheine</keyword>
<evidence type="ECO:0000313" key="6">
    <source>
        <dbReference type="Proteomes" id="UP000188929"/>
    </source>
</evidence>
<dbReference type="InterPro" id="IPR050091">
    <property type="entry name" value="PKS_NRPS_Biosynth_Enz"/>
</dbReference>
<evidence type="ECO:0000313" key="5">
    <source>
        <dbReference type="EMBL" id="ONH21739.1"/>
    </source>
</evidence>
<feature type="domain" description="Carrier" evidence="4">
    <location>
        <begin position="17"/>
        <end position="92"/>
    </location>
</feature>
<dbReference type="GO" id="GO:0006633">
    <property type="term" value="P:fatty acid biosynthetic process"/>
    <property type="evidence" value="ECO:0007669"/>
    <property type="project" value="TreeGrafter"/>
</dbReference>
<dbReference type="Pfam" id="PF00550">
    <property type="entry name" value="PP-binding"/>
    <property type="match status" value="1"/>
</dbReference>
<evidence type="ECO:0000256" key="3">
    <source>
        <dbReference type="ARBA" id="ARBA00022679"/>
    </source>
</evidence>